<accession>A0A9X0SPX4</accession>
<name>A0A9X0SPX4_BACCE</name>
<evidence type="ECO:0000313" key="1">
    <source>
        <dbReference type="EMBL" id="KXY51081.1"/>
    </source>
</evidence>
<dbReference type="RefSeq" id="WP_061662420.1">
    <property type="nucleotide sequence ID" value="NZ_LOMO01000001.1"/>
</dbReference>
<evidence type="ECO:0000313" key="2">
    <source>
        <dbReference type="Proteomes" id="UP000075476"/>
    </source>
</evidence>
<comment type="caution">
    <text evidence="1">The sequence shown here is derived from an EMBL/GenBank/DDBJ whole genome shotgun (WGS) entry which is preliminary data.</text>
</comment>
<organism evidence="1 2">
    <name type="scientific">Bacillus cereus</name>
    <dbReference type="NCBI Taxonomy" id="1396"/>
    <lineage>
        <taxon>Bacteria</taxon>
        <taxon>Bacillati</taxon>
        <taxon>Bacillota</taxon>
        <taxon>Bacilli</taxon>
        <taxon>Bacillales</taxon>
        <taxon>Bacillaceae</taxon>
        <taxon>Bacillus</taxon>
        <taxon>Bacillus cereus group</taxon>
    </lineage>
</organism>
<protein>
    <submittedName>
        <fullName evidence="1">Uncharacterized protein</fullName>
    </submittedName>
</protein>
<gene>
    <name evidence="1" type="ORF">AT268_31760</name>
</gene>
<proteinExistence type="predicted"/>
<dbReference type="EMBL" id="LOMO01000001">
    <property type="protein sequence ID" value="KXY51081.1"/>
    <property type="molecule type" value="Genomic_DNA"/>
</dbReference>
<sequence>MTLGLNGWDMDDVQKEMKDKTCFELLQLFREKKSSLSAKSGEYLQAIEDGSEKAKERLEKEFVHLEKEKCVVAIKIAEELSKSS</sequence>
<dbReference type="Proteomes" id="UP000075476">
    <property type="component" value="Unassembled WGS sequence"/>
</dbReference>
<dbReference type="AlphaFoldDB" id="A0A9X0SPX4"/>
<reference evidence="1 2" key="1">
    <citation type="submission" date="2015-12" db="EMBL/GenBank/DDBJ databases">
        <title>Bacillus cereus Group isolate.</title>
        <authorList>
            <person name="Kovac J."/>
        </authorList>
    </citation>
    <scope>NUCLEOTIDE SEQUENCE [LARGE SCALE GENOMIC DNA]</scope>
    <source>
        <strain evidence="1 2">FSL K6-0073</strain>
    </source>
</reference>